<feature type="compositionally biased region" description="Polar residues" evidence="20">
    <location>
        <begin position="8"/>
        <end position="24"/>
    </location>
</feature>
<dbReference type="GO" id="GO:0045806">
    <property type="term" value="P:negative regulation of endocytosis"/>
    <property type="evidence" value="ECO:0007669"/>
    <property type="project" value="TreeGrafter"/>
</dbReference>
<dbReference type="FunFam" id="2.60.120.200:FF:000023">
    <property type="entry name" value="Galectin"/>
    <property type="match status" value="1"/>
</dbReference>
<dbReference type="GO" id="GO:0019863">
    <property type="term" value="F:IgE binding"/>
    <property type="evidence" value="ECO:0007669"/>
    <property type="project" value="UniProtKB-KW"/>
</dbReference>
<keyword evidence="15" id="KW-0007">Acetylation</keyword>
<dbReference type="PANTHER" id="PTHR11346">
    <property type="entry name" value="GALECTIN"/>
    <property type="match status" value="1"/>
</dbReference>
<comment type="subcellular location">
    <subcellularLocation>
        <location evidence="2">Cytoplasm</location>
    </subcellularLocation>
    <subcellularLocation>
        <location evidence="1">Nucleus</location>
    </subcellularLocation>
    <subcellularLocation>
        <location evidence="3">Secreted</location>
    </subcellularLocation>
</comment>
<keyword evidence="6" id="KW-0597">Phosphoprotein</keyword>
<sequence>MNLEDALNSETVNSPWPGPNNQPSGGPVWPGQPNQPTWPGQPTNPSTLPGQPSNPVWPGQPSNQPGWPGQPSNQPGWPGQPSNQPGWPGQPSPQPGWPGHPSPQPIVPYDQSLPSGVYDKMLITIHAQVKPNAKMFTINLSKGNDIALHFNPRFNEGGKQVIVRNSKIGNQWGKEERDLPSFPFSQGQHFELKILCTSNAFKVAVNKSHLLEYRHRIHDLSNIKAISIYNDVILTSVNFETLTLS</sequence>
<evidence type="ECO:0000256" key="18">
    <source>
        <dbReference type="ARBA" id="ARBA00023242"/>
    </source>
</evidence>
<feature type="region of interest" description="Disordered" evidence="20">
    <location>
        <begin position="1"/>
        <end position="111"/>
    </location>
</feature>
<keyword evidence="7" id="KW-0399">Innate immunity</keyword>
<evidence type="ECO:0000256" key="4">
    <source>
        <dbReference type="ARBA" id="ARBA00022490"/>
    </source>
</evidence>
<dbReference type="GO" id="GO:0005615">
    <property type="term" value="C:extracellular space"/>
    <property type="evidence" value="ECO:0007669"/>
    <property type="project" value="TreeGrafter"/>
</dbReference>
<keyword evidence="12" id="KW-0221">Differentiation</keyword>
<gene>
    <name evidence="23" type="primary">lgals3b</name>
</gene>
<dbReference type="SMART" id="SM00908">
    <property type="entry name" value="Gal-bind_lectin"/>
    <property type="match status" value="1"/>
</dbReference>
<evidence type="ECO:0000256" key="1">
    <source>
        <dbReference type="ARBA" id="ARBA00004123"/>
    </source>
</evidence>
<dbReference type="OrthoDB" id="8942303at2759"/>
<dbReference type="RefSeq" id="XP_030643714.1">
    <property type="nucleotide sequence ID" value="XM_030787854.1"/>
</dbReference>
<dbReference type="GO" id="GO:0006397">
    <property type="term" value="P:mRNA processing"/>
    <property type="evidence" value="ECO:0007669"/>
    <property type="project" value="UniProtKB-KW"/>
</dbReference>
<dbReference type="SUPFAM" id="SSF49899">
    <property type="entry name" value="Concanavalin A-like lectins/glucanases"/>
    <property type="match status" value="1"/>
</dbReference>
<keyword evidence="4" id="KW-0963">Cytoplasm</keyword>
<feature type="compositionally biased region" description="Polar residues" evidence="20">
    <location>
        <begin position="32"/>
        <end position="73"/>
    </location>
</feature>
<keyword evidence="10 19" id="KW-0430">Lectin</keyword>
<keyword evidence="13" id="KW-0391">Immunity</keyword>
<evidence type="ECO:0000313" key="22">
    <source>
        <dbReference type="Proteomes" id="UP000504632"/>
    </source>
</evidence>
<evidence type="ECO:0000256" key="14">
    <source>
        <dbReference type="ARBA" id="ARBA00022972"/>
    </source>
</evidence>
<evidence type="ECO:0000256" key="10">
    <source>
        <dbReference type="ARBA" id="ARBA00022734"/>
    </source>
</evidence>
<evidence type="ECO:0000256" key="19">
    <source>
        <dbReference type="RuleBase" id="RU102079"/>
    </source>
</evidence>
<feature type="domain" description="Galectin" evidence="21">
    <location>
        <begin position="109"/>
        <end position="240"/>
    </location>
</feature>
<evidence type="ECO:0000256" key="16">
    <source>
        <dbReference type="ARBA" id="ARBA00023157"/>
    </source>
</evidence>
<keyword evidence="11" id="KW-0677">Repeat</keyword>
<dbReference type="CTD" id="325599"/>
<dbReference type="Pfam" id="PF00337">
    <property type="entry name" value="Gal-bind_lectin"/>
    <property type="match status" value="1"/>
</dbReference>
<evidence type="ECO:0000259" key="21">
    <source>
        <dbReference type="PROSITE" id="PS51304"/>
    </source>
</evidence>
<dbReference type="AlphaFoldDB" id="A0A6J2WHD8"/>
<reference evidence="23" key="1">
    <citation type="submission" date="2025-08" db="UniProtKB">
        <authorList>
            <consortium name="RefSeq"/>
        </authorList>
    </citation>
    <scope>IDENTIFICATION</scope>
</reference>
<keyword evidence="5" id="KW-0964">Secreted</keyword>
<dbReference type="GO" id="GO:0048030">
    <property type="term" value="F:disaccharide binding"/>
    <property type="evidence" value="ECO:0007669"/>
    <property type="project" value="TreeGrafter"/>
</dbReference>
<dbReference type="GeneID" id="115823828"/>
<dbReference type="GO" id="GO:0090280">
    <property type="term" value="P:positive regulation of calcium ion import"/>
    <property type="evidence" value="ECO:0007669"/>
    <property type="project" value="TreeGrafter"/>
</dbReference>
<dbReference type="GO" id="GO:0043236">
    <property type="term" value="F:laminin binding"/>
    <property type="evidence" value="ECO:0007669"/>
    <property type="project" value="TreeGrafter"/>
</dbReference>
<dbReference type="Proteomes" id="UP000504632">
    <property type="component" value="Chromosome 1"/>
</dbReference>
<evidence type="ECO:0000256" key="11">
    <source>
        <dbReference type="ARBA" id="ARBA00022737"/>
    </source>
</evidence>
<dbReference type="InterPro" id="IPR001079">
    <property type="entry name" value="Galectin_CRD"/>
</dbReference>
<name>A0A6J2WHD8_CHACN</name>
<keyword evidence="22" id="KW-1185">Reference proteome</keyword>
<keyword evidence="14" id="KW-0389">IgE-binding protein</keyword>
<dbReference type="GO" id="GO:0048246">
    <property type="term" value="P:macrophage chemotaxis"/>
    <property type="evidence" value="ECO:0007669"/>
    <property type="project" value="TreeGrafter"/>
</dbReference>
<dbReference type="GO" id="GO:0030154">
    <property type="term" value="P:cell differentiation"/>
    <property type="evidence" value="ECO:0007669"/>
    <property type="project" value="UniProtKB-KW"/>
</dbReference>
<dbReference type="Gene3D" id="2.60.120.200">
    <property type="match status" value="1"/>
</dbReference>
<dbReference type="CDD" id="cd00070">
    <property type="entry name" value="GLECT"/>
    <property type="match status" value="1"/>
</dbReference>
<keyword evidence="17" id="KW-0508">mRNA splicing</keyword>
<evidence type="ECO:0000256" key="6">
    <source>
        <dbReference type="ARBA" id="ARBA00022553"/>
    </source>
</evidence>
<evidence type="ECO:0000256" key="20">
    <source>
        <dbReference type="SAM" id="MobiDB-lite"/>
    </source>
</evidence>
<dbReference type="PANTHER" id="PTHR11346:SF26">
    <property type="entry name" value="GALECTIN-3"/>
    <property type="match status" value="1"/>
</dbReference>
<dbReference type="InterPro" id="IPR013320">
    <property type="entry name" value="ConA-like_dom_sf"/>
</dbReference>
<dbReference type="InParanoid" id="A0A6J2WHD8"/>
<dbReference type="GO" id="GO:0050918">
    <property type="term" value="P:positive chemotaxis"/>
    <property type="evidence" value="ECO:0007669"/>
    <property type="project" value="TreeGrafter"/>
</dbReference>
<evidence type="ECO:0000256" key="13">
    <source>
        <dbReference type="ARBA" id="ARBA00022859"/>
    </source>
</evidence>
<feature type="compositionally biased region" description="Low complexity" evidence="20">
    <location>
        <begin position="74"/>
        <end position="87"/>
    </location>
</feature>
<keyword evidence="16" id="KW-1015">Disulfide bond</keyword>
<evidence type="ECO:0000256" key="9">
    <source>
        <dbReference type="ARBA" id="ARBA00022728"/>
    </source>
</evidence>
<evidence type="ECO:0000256" key="15">
    <source>
        <dbReference type="ARBA" id="ARBA00022990"/>
    </source>
</evidence>
<protein>
    <recommendedName>
        <fullName evidence="19">Galectin</fullName>
    </recommendedName>
</protein>
<dbReference type="GO" id="GO:0008380">
    <property type="term" value="P:RNA splicing"/>
    <property type="evidence" value="ECO:0007669"/>
    <property type="project" value="UniProtKB-KW"/>
</dbReference>
<evidence type="ECO:0000256" key="5">
    <source>
        <dbReference type="ARBA" id="ARBA00022525"/>
    </source>
</evidence>
<evidence type="ECO:0000256" key="3">
    <source>
        <dbReference type="ARBA" id="ARBA00004613"/>
    </source>
</evidence>
<dbReference type="GO" id="GO:0002548">
    <property type="term" value="P:monocyte chemotaxis"/>
    <property type="evidence" value="ECO:0007669"/>
    <property type="project" value="TreeGrafter"/>
</dbReference>
<dbReference type="GO" id="GO:0005681">
    <property type="term" value="C:spliceosomal complex"/>
    <property type="evidence" value="ECO:0007669"/>
    <property type="project" value="UniProtKB-KW"/>
</dbReference>
<evidence type="ECO:0000256" key="17">
    <source>
        <dbReference type="ARBA" id="ARBA00023187"/>
    </source>
</evidence>
<feature type="compositionally biased region" description="Pro residues" evidence="20">
    <location>
        <begin position="88"/>
        <end position="106"/>
    </location>
</feature>
<accession>A0A6J2WHD8</accession>
<evidence type="ECO:0000256" key="8">
    <source>
        <dbReference type="ARBA" id="ARBA00022664"/>
    </source>
</evidence>
<dbReference type="GO" id="GO:0001772">
    <property type="term" value="C:immunological synapse"/>
    <property type="evidence" value="ECO:0007669"/>
    <property type="project" value="TreeGrafter"/>
</dbReference>
<evidence type="ECO:0000256" key="2">
    <source>
        <dbReference type="ARBA" id="ARBA00004496"/>
    </source>
</evidence>
<dbReference type="GO" id="GO:2001237">
    <property type="term" value="P:negative regulation of extrinsic apoptotic signaling pathway"/>
    <property type="evidence" value="ECO:0007669"/>
    <property type="project" value="TreeGrafter"/>
</dbReference>
<evidence type="ECO:0000256" key="7">
    <source>
        <dbReference type="ARBA" id="ARBA00022588"/>
    </source>
</evidence>
<evidence type="ECO:0000313" key="23">
    <source>
        <dbReference type="RefSeq" id="XP_030643714.1"/>
    </source>
</evidence>
<keyword evidence="18" id="KW-0539">Nucleus</keyword>
<keyword evidence="9" id="KW-0747">Spliceosome</keyword>
<dbReference type="InterPro" id="IPR044156">
    <property type="entry name" value="Galectin-like"/>
</dbReference>
<dbReference type="SMART" id="SM00276">
    <property type="entry name" value="GLECT"/>
    <property type="match status" value="1"/>
</dbReference>
<dbReference type="GO" id="GO:0048245">
    <property type="term" value="P:eosinophil chemotaxis"/>
    <property type="evidence" value="ECO:0007669"/>
    <property type="project" value="TreeGrafter"/>
</dbReference>
<proteinExistence type="predicted"/>
<keyword evidence="8" id="KW-0507">mRNA processing</keyword>
<evidence type="ECO:0000256" key="12">
    <source>
        <dbReference type="ARBA" id="ARBA00022782"/>
    </source>
</evidence>
<organism evidence="22 23">
    <name type="scientific">Chanos chanos</name>
    <name type="common">Milkfish</name>
    <name type="synonym">Mugil chanos</name>
    <dbReference type="NCBI Taxonomy" id="29144"/>
    <lineage>
        <taxon>Eukaryota</taxon>
        <taxon>Metazoa</taxon>
        <taxon>Chordata</taxon>
        <taxon>Craniata</taxon>
        <taxon>Vertebrata</taxon>
        <taxon>Euteleostomi</taxon>
        <taxon>Actinopterygii</taxon>
        <taxon>Neopterygii</taxon>
        <taxon>Teleostei</taxon>
        <taxon>Ostariophysi</taxon>
        <taxon>Gonorynchiformes</taxon>
        <taxon>Chanidae</taxon>
        <taxon>Chanos</taxon>
    </lineage>
</organism>
<dbReference type="PROSITE" id="PS51304">
    <property type="entry name" value="GALECTIN"/>
    <property type="match status" value="1"/>
</dbReference>
<dbReference type="GO" id="GO:0045087">
    <property type="term" value="P:innate immune response"/>
    <property type="evidence" value="ECO:0007669"/>
    <property type="project" value="UniProtKB-KW"/>
</dbReference>
<dbReference type="GO" id="GO:0005737">
    <property type="term" value="C:cytoplasm"/>
    <property type="evidence" value="ECO:0007669"/>
    <property type="project" value="UniProtKB-SubCell"/>
</dbReference>
<dbReference type="GO" id="GO:0030593">
    <property type="term" value="P:neutrophil chemotaxis"/>
    <property type="evidence" value="ECO:0007669"/>
    <property type="project" value="TreeGrafter"/>
</dbReference>